<dbReference type="InterPro" id="IPR050811">
    <property type="entry name" value="Phosphate_ABC_transporter"/>
</dbReference>
<dbReference type="InterPro" id="IPR024370">
    <property type="entry name" value="PBP_domain"/>
</dbReference>
<proteinExistence type="predicted"/>
<dbReference type="PANTHER" id="PTHR30570:SF6">
    <property type="entry name" value="PHOSPHATE-BINDING PROTEIN PSTS"/>
    <property type="match status" value="1"/>
</dbReference>
<dbReference type="RefSeq" id="WP_407326718.1">
    <property type="nucleotide sequence ID" value="NZ_CP136865.1"/>
</dbReference>
<dbReference type="Proteomes" id="UP001626549">
    <property type="component" value="Chromosome"/>
</dbReference>
<evidence type="ECO:0000313" key="5">
    <source>
        <dbReference type="Proteomes" id="UP001626549"/>
    </source>
</evidence>
<keyword evidence="1 2" id="KW-0732">Signal</keyword>
<feature type="chain" id="PRO_5046566783" evidence="2">
    <location>
        <begin position="25"/>
        <end position="303"/>
    </location>
</feature>
<organism evidence="4 5">
    <name type="scientific">Congregibacter brevis</name>
    <dbReference type="NCBI Taxonomy" id="3081201"/>
    <lineage>
        <taxon>Bacteria</taxon>
        <taxon>Pseudomonadati</taxon>
        <taxon>Pseudomonadota</taxon>
        <taxon>Gammaproteobacteria</taxon>
        <taxon>Cellvibrionales</taxon>
        <taxon>Halieaceae</taxon>
        <taxon>Congregibacter</taxon>
    </lineage>
</organism>
<evidence type="ECO:0000259" key="3">
    <source>
        <dbReference type="Pfam" id="PF12849"/>
    </source>
</evidence>
<feature type="domain" description="PBP" evidence="3">
    <location>
        <begin position="23"/>
        <end position="271"/>
    </location>
</feature>
<keyword evidence="5" id="KW-1185">Reference proteome</keyword>
<dbReference type="SUPFAM" id="SSF53850">
    <property type="entry name" value="Periplasmic binding protein-like II"/>
    <property type="match status" value="1"/>
</dbReference>
<reference evidence="4 5" key="1">
    <citation type="submission" date="2023-10" db="EMBL/GenBank/DDBJ databases">
        <title>Two novel species belonging to the OM43/NOR5 clade.</title>
        <authorList>
            <person name="Park M."/>
        </authorList>
    </citation>
    <scope>NUCLEOTIDE SEQUENCE [LARGE SCALE GENOMIC DNA]</scope>
    <source>
        <strain evidence="4 5">IMCC45268</strain>
    </source>
</reference>
<name>A0ABZ0ICB6_9GAMM</name>
<dbReference type="Gene3D" id="3.40.190.10">
    <property type="entry name" value="Periplasmic binding protein-like II"/>
    <property type="match status" value="2"/>
</dbReference>
<evidence type="ECO:0000313" key="4">
    <source>
        <dbReference type="EMBL" id="WOJ96030.1"/>
    </source>
</evidence>
<gene>
    <name evidence="4" type="ORF">R0137_12365</name>
</gene>
<dbReference type="CDD" id="cd13653">
    <property type="entry name" value="PBP2_phosphate_like_1"/>
    <property type="match status" value="1"/>
</dbReference>
<dbReference type="Pfam" id="PF12849">
    <property type="entry name" value="PBP_like_2"/>
    <property type="match status" value="1"/>
</dbReference>
<feature type="signal peptide" evidence="2">
    <location>
        <begin position="1"/>
        <end position="24"/>
    </location>
</feature>
<sequence>MKSHDFLRTQVLLLALFFFPAADGAEPLTGKLVSTGSDTMGSLTSIWAELVTAQHPRLSVQVRAIGSGAAPTALVQGTADIGPMSRPMSPEEINAFARKYGYAPTAVPVAQDALAVFVHRENPLDSITTAQLDAVFSGTRRCGYEKPIRAWGDLALSAPWSQRVISVYGRSAASGTYSVFRSQVLCAGDFAVYLNRLVGSSAVVRAVAMDDHGIGYASAGYLNASVKRLRVIQSGSVDEAKLSRRLFVYINRPPNKPVDTLTAAFLEVAFSIEGQREVARLGYDALTASEIEGLRSELGLSGG</sequence>
<evidence type="ECO:0000256" key="1">
    <source>
        <dbReference type="ARBA" id="ARBA00022729"/>
    </source>
</evidence>
<dbReference type="PANTHER" id="PTHR30570">
    <property type="entry name" value="PERIPLASMIC PHOSPHATE BINDING COMPONENT OF PHOSPHATE ABC TRANSPORTER"/>
    <property type="match status" value="1"/>
</dbReference>
<protein>
    <submittedName>
        <fullName evidence="4">Phosphate ABC transporter substrate-binding protein</fullName>
    </submittedName>
</protein>
<evidence type="ECO:0000256" key="2">
    <source>
        <dbReference type="SAM" id="SignalP"/>
    </source>
</evidence>
<dbReference type="EMBL" id="CP136865">
    <property type="protein sequence ID" value="WOJ96030.1"/>
    <property type="molecule type" value="Genomic_DNA"/>
</dbReference>
<accession>A0ABZ0ICB6</accession>